<keyword evidence="13" id="KW-1185">Reference proteome</keyword>
<keyword evidence="6 9" id="KW-0227">DNA damage</keyword>
<feature type="domain" description="Methylguanine DNA methyltransferase ribonuclease-like" evidence="11">
    <location>
        <begin position="5"/>
        <end position="66"/>
    </location>
</feature>
<keyword evidence="3 9" id="KW-0963">Cytoplasm</keyword>
<dbReference type="Gene3D" id="1.10.10.10">
    <property type="entry name" value="Winged helix-like DNA-binding domain superfamily/Winged helix DNA-binding domain"/>
    <property type="match status" value="1"/>
</dbReference>
<dbReference type="HAMAP" id="MF_00772">
    <property type="entry name" value="OGT"/>
    <property type="match status" value="1"/>
</dbReference>
<evidence type="ECO:0000259" key="11">
    <source>
        <dbReference type="Pfam" id="PF02870"/>
    </source>
</evidence>
<dbReference type="STRING" id="1297750.SAMN05444405_102107"/>
<name>A0A1M4UKE9_9BACE</name>
<dbReference type="Gene3D" id="3.30.160.70">
    <property type="entry name" value="Methylated DNA-protein cysteine methyltransferase domain"/>
    <property type="match status" value="1"/>
</dbReference>
<dbReference type="PANTHER" id="PTHR10815">
    <property type="entry name" value="METHYLATED-DNA--PROTEIN-CYSTEINE METHYLTRANSFERASE"/>
    <property type="match status" value="1"/>
</dbReference>
<evidence type="ECO:0000256" key="2">
    <source>
        <dbReference type="ARBA" id="ARBA00008711"/>
    </source>
</evidence>
<comment type="subcellular location">
    <subcellularLocation>
        <location evidence="9">Cytoplasm</location>
    </subcellularLocation>
</comment>
<dbReference type="CDD" id="cd06445">
    <property type="entry name" value="ATase"/>
    <property type="match status" value="1"/>
</dbReference>
<dbReference type="AlphaFoldDB" id="A0A1M4UKE9"/>
<dbReference type="SUPFAM" id="SSF53155">
    <property type="entry name" value="Methylated DNA-protein cysteine methyltransferase domain"/>
    <property type="match status" value="1"/>
</dbReference>
<accession>A0A1M4UKE9</accession>
<dbReference type="InterPro" id="IPR014048">
    <property type="entry name" value="MethylDNA_cys_MeTrfase_DNA-bd"/>
</dbReference>
<comment type="function">
    <text evidence="9">Involved in the cellular defense against the biological effects of O6-methylguanine (O6-MeG) and O4-methylthymine (O4-MeT) in DNA. Repairs the methylated nucleobase in DNA by stoichiometrically transferring the methyl group to a cysteine residue in the enzyme. This is a suicide reaction: the enzyme is irreversibly inactivated.</text>
</comment>
<evidence type="ECO:0000256" key="5">
    <source>
        <dbReference type="ARBA" id="ARBA00022679"/>
    </source>
</evidence>
<dbReference type="InterPro" id="IPR001497">
    <property type="entry name" value="MethylDNA_cys_MeTrfase_AS"/>
</dbReference>
<dbReference type="GO" id="GO:0006307">
    <property type="term" value="P:DNA alkylation repair"/>
    <property type="evidence" value="ECO:0007669"/>
    <property type="project" value="UniProtKB-UniRule"/>
</dbReference>
<comment type="similarity">
    <text evidence="2 9">Belongs to the MGMT family.</text>
</comment>
<dbReference type="Proteomes" id="UP000184509">
    <property type="component" value="Unassembled WGS sequence"/>
</dbReference>
<dbReference type="FunFam" id="1.10.10.10:FF:000214">
    <property type="entry name" value="Methylated-DNA--protein-cysteine methyltransferase"/>
    <property type="match status" value="1"/>
</dbReference>
<dbReference type="InterPro" id="IPR036217">
    <property type="entry name" value="MethylDNA_cys_MeTrfase_DNAb"/>
</dbReference>
<evidence type="ECO:0000256" key="7">
    <source>
        <dbReference type="ARBA" id="ARBA00023204"/>
    </source>
</evidence>
<dbReference type="GO" id="GO:0003908">
    <property type="term" value="F:methylated-DNA-[protein]-cysteine S-methyltransferase activity"/>
    <property type="evidence" value="ECO:0007669"/>
    <property type="project" value="UniProtKB-UniRule"/>
</dbReference>
<keyword evidence="4 9" id="KW-0489">Methyltransferase</keyword>
<evidence type="ECO:0000256" key="3">
    <source>
        <dbReference type="ARBA" id="ARBA00022490"/>
    </source>
</evidence>
<gene>
    <name evidence="12" type="ORF">SAMN05444405_102107</name>
</gene>
<evidence type="ECO:0000256" key="8">
    <source>
        <dbReference type="ARBA" id="ARBA00049348"/>
    </source>
</evidence>
<dbReference type="EMBL" id="FQTV01000002">
    <property type="protein sequence ID" value="SHE57050.1"/>
    <property type="molecule type" value="Genomic_DNA"/>
</dbReference>
<keyword evidence="5 9" id="KW-0808">Transferase</keyword>
<evidence type="ECO:0000256" key="1">
    <source>
        <dbReference type="ARBA" id="ARBA00001286"/>
    </source>
</evidence>
<dbReference type="EC" id="2.1.1.63" evidence="9"/>
<dbReference type="Pfam" id="PF02870">
    <property type="entry name" value="Methyltransf_1N"/>
    <property type="match status" value="1"/>
</dbReference>
<dbReference type="GO" id="GO:0032259">
    <property type="term" value="P:methylation"/>
    <property type="evidence" value="ECO:0007669"/>
    <property type="project" value="UniProtKB-KW"/>
</dbReference>
<dbReference type="InterPro" id="IPR008332">
    <property type="entry name" value="MethylG_MeTrfase_N"/>
</dbReference>
<dbReference type="NCBIfam" id="TIGR00589">
    <property type="entry name" value="ogt"/>
    <property type="match status" value="1"/>
</dbReference>
<sequence>MSIFYYSSPVGILEIKSTESHITQLLFKESAKTSSENIPAVMKECIRQLDEYFSGNRKDFTLPLAPEGTTFQCSVWKALQTIPYGQTISYKELAERVEHPKACRAVGTANGRNPIVIIIPCHRVIAANGTLGGYAGGLDIKTILLKLEGIDRF</sequence>
<dbReference type="PROSITE" id="PS00374">
    <property type="entry name" value="MGMT"/>
    <property type="match status" value="1"/>
</dbReference>
<dbReference type="SUPFAM" id="SSF46767">
    <property type="entry name" value="Methylated DNA-protein cysteine methyltransferase, C-terminal domain"/>
    <property type="match status" value="1"/>
</dbReference>
<evidence type="ECO:0000313" key="12">
    <source>
        <dbReference type="EMBL" id="SHE57050.1"/>
    </source>
</evidence>
<dbReference type="OrthoDB" id="9802228at2"/>
<feature type="domain" description="Methylated-DNA-[protein]-cysteine S-methyltransferase DNA binding" evidence="10">
    <location>
        <begin position="71"/>
        <end position="150"/>
    </location>
</feature>
<keyword evidence="7 9" id="KW-0234">DNA repair</keyword>
<comment type="miscellaneous">
    <text evidence="9">This enzyme catalyzes only one turnover and therefore is not strictly catalytic. According to one definition, an enzyme is a biocatalyst that acts repeatedly and over many reaction cycles.</text>
</comment>
<dbReference type="GO" id="GO:0005737">
    <property type="term" value="C:cytoplasm"/>
    <property type="evidence" value="ECO:0007669"/>
    <property type="project" value="UniProtKB-SubCell"/>
</dbReference>
<comment type="catalytic activity">
    <reaction evidence="8 9">
        <text>a 6-O-methyl-2'-deoxyguanosine in DNA + L-cysteinyl-[protein] = S-methyl-L-cysteinyl-[protein] + a 2'-deoxyguanosine in DNA</text>
        <dbReference type="Rhea" id="RHEA:24000"/>
        <dbReference type="Rhea" id="RHEA-COMP:10131"/>
        <dbReference type="Rhea" id="RHEA-COMP:10132"/>
        <dbReference type="Rhea" id="RHEA-COMP:11367"/>
        <dbReference type="Rhea" id="RHEA-COMP:11368"/>
        <dbReference type="ChEBI" id="CHEBI:29950"/>
        <dbReference type="ChEBI" id="CHEBI:82612"/>
        <dbReference type="ChEBI" id="CHEBI:85445"/>
        <dbReference type="ChEBI" id="CHEBI:85448"/>
        <dbReference type="EC" id="2.1.1.63"/>
    </reaction>
</comment>
<evidence type="ECO:0000313" key="13">
    <source>
        <dbReference type="Proteomes" id="UP000184509"/>
    </source>
</evidence>
<protein>
    <recommendedName>
        <fullName evidence="9">Methylated-DNA--protein-cysteine methyltransferase</fullName>
        <ecNumber evidence="9">2.1.1.63</ecNumber>
    </recommendedName>
    <alternativeName>
        <fullName evidence="9">6-O-methylguanine-DNA methyltransferase</fullName>
        <shortName evidence="9">MGMT</shortName>
    </alternativeName>
    <alternativeName>
        <fullName evidence="9">O-6-methylguanine-DNA-alkyltransferase</fullName>
    </alternativeName>
</protein>
<evidence type="ECO:0000259" key="10">
    <source>
        <dbReference type="Pfam" id="PF01035"/>
    </source>
</evidence>
<dbReference type="PANTHER" id="PTHR10815:SF13">
    <property type="entry name" value="METHYLATED-DNA--PROTEIN-CYSTEINE METHYLTRANSFERASE"/>
    <property type="match status" value="1"/>
</dbReference>
<evidence type="ECO:0000256" key="9">
    <source>
        <dbReference type="HAMAP-Rule" id="MF_00772"/>
    </source>
</evidence>
<feature type="active site" description="Nucleophile; methyl group acceptor" evidence="9">
    <location>
        <position position="121"/>
    </location>
</feature>
<dbReference type="InterPro" id="IPR036631">
    <property type="entry name" value="MGMT_N_sf"/>
</dbReference>
<dbReference type="Pfam" id="PF01035">
    <property type="entry name" value="DNA_binding_1"/>
    <property type="match status" value="1"/>
</dbReference>
<proteinExistence type="inferred from homology"/>
<evidence type="ECO:0000256" key="6">
    <source>
        <dbReference type="ARBA" id="ARBA00022763"/>
    </source>
</evidence>
<organism evidence="12 13">
    <name type="scientific">Bacteroides luti</name>
    <dbReference type="NCBI Taxonomy" id="1297750"/>
    <lineage>
        <taxon>Bacteria</taxon>
        <taxon>Pseudomonadati</taxon>
        <taxon>Bacteroidota</taxon>
        <taxon>Bacteroidia</taxon>
        <taxon>Bacteroidales</taxon>
        <taxon>Bacteroidaceae</taxon>
        <taxon>Bacteroides</taxon>
    </lineage>
</organism>
<reference evidence="12 13" key="1">
    <citation type="submission" date="2016-11" db="EMBL/GenBank/DDBJ databases">
        <authorList>
            <person name="Jaros S."/>
            <person name="Januszkiewicz K."/>
            <person name="Wedrychowicz H."/>
        </authorList>
    </citation>
    <scope>NUCLEOTIDE SEQUENCE [LARGE SCALE GENOMIC DNA]</scope>
    <source>
        <strain evidence="12 13">DSM 26991</strain>
    </source>
</reference>
<dbReference type="InterPro" id="IPR036388">
    <property type="entry name" value="WH-like_DNA-bd_sf"/>
</dbReference>
<dbReference type="RefSeq" id="WP_073398919.1">
    <property type="nucleotide sequence ID" value="NZ_FQTV01000002.1"/>
</dbReference>
<comment type="catalytic activity">
    <reaction evidence="1 9">
        <text>a 4-O-methyl-thymidine in DNA + L-cysteinyl-[protein] = a thymidine in DNA + S-methyl-L-cysteinyl-[protein]</text>
        <dbReference type="Rhea" id="RHEA:53428"/>
        <dbReference type="Rhea" id="RHEA-COMP:10131"/>
        <dbReference type="Rhea" id="RHEA-COMP:10132"/>
        <dbReference type="Rhea" id="RHEA-COMP:13555"/>
        <dbReference type="Rhea" id="RHEA-COMP:13556"/>
        <dbReference type="ChEBI" id="CHEBI:29950"/>
        <dbReference type="ChEBI" id="CHEBI:82612"/>
        <dbReference type="ChEBI" id="CHEBI:137386"/>
        <dbReference type="ChEBI" id="CHEBI:137387"/>
        <dbReference type="EC" id="2.1.1.63"/>
    </reaction>
</comment>
<evidence type="ECO:0000256" key="4">
    <source>
        <dbReference type="ARBA" id="ARBA00022603"/>
    </source>
</evidence>
<dbReference type="InterPro" id="IPR023546">
    <property type="entry name" value="MGMT"/>
</dbReference>